<evidence type="ECO:0000256" key="2">
    <source>
        <dbReference type="ARBA" id="ARBA00008954"/>
    </source>
</evidence>
<sequence length="450" mass="49041">MPSVDSITAELQSLDRQYQIHPFTNHSDMHGTGTHIVQRGDGCYFIDETGTPILDGLAGLWCVNVGYNCREIVEAVTAQMTQLPYYPSFFNSTTEAPIRVAEFLAKHAPARLNHTIFSNSGSEANETALKVIRGYWKLKGQSQRRKILCRTYAYHGVTLATTSLTGLVNCQEPFDLPLEGFVRIPGPYHYGARSELTPEDYGRWCLEETRRIILAEGPETIAALFAEPIQGAGGVIIPPKGYLSGLREICREFGILYVSDEVITAFGRIGAWYASEMWELDPDIICVAKGITSGYLPLGGTMVSDEIAEPLLKGGYFAHGFTYSGHPSCCAAALANLRYIEDHGLVTKVKDDLGPYFEAKLANLAAHPAVSEVRGMGLIGAAELVPKGGRDALTPTSLLGAKASNLVRAEGAMVRGIRDLIAISPPLVISREQIDSLFASVERGLDKLWD</sequence>
<dbReference type="CDD" id="cd00610">
    <property type="entry name" value="OAT_like"/>
    <property type="match status" value="1"/>
</dbReference>
<dbReference type="RefSeq" id="WP_075078751.1">
    <property type="nucleotide sequence ID" value="NZ_BDCO01000002.1"/>
</dbReference>
<comment type="similarity">
    <text evidence="2 6">Belongs to the class-III pyridoxal-phosphate-dependent aminotransferase family.</text>
</comment>
<dbReference type="InParanoid" id="A0A146G6E8"/>
<comment type="caution">
    <text evidence="7">The sequence shown here is derived from an EMBL/GenBank/DDBJ whole genome shotgun (WGS) entry which is preliminary data.</text>
</comment>
<reference evidence="8" key="1">
    <citation type="journal article" date="2017" name="Genome Announc.">
        <title>Draft Genome Sequence of Terrimicrobium sacchariphilum NM-5T, a Facultative Anaerobic Soil Bacterium of the Class Spartobacteria.</title>
        <authorList>
            <person name="Qiu Y.L."/>
            <person name="Tourlousse D.M."/>
            <person name="Matsuura N."/>
            <person name="Ohashi A."/>
            <person name="Sekiguchi Y."/>
        </authorList>
    </citation>
    <scope>NUCLEOTIDE SEQUENCE [LARGE SCALE GENOMIC DNA]</scope>
    <source>
        <strain evidence="8">NM-5</strain>
    </source>
</reference>
<dbReference type="Pfam" id="PF00202">
    <property type="entry name" value="Aminotran_3"/>
    <property type="match status" value="1"/>
</dbReference>
<dbReference type="Proteomes" id="UP000076023">
    <property type="component" value="Unassembled WGS sequence"/>
</dbReference>
<dbReference type="GO" id="GO:0030170">
    <property type="term" value="F:pyridoxal phosphate binding"/>
    <property type="evidence" value="ECO:0007669"/>
    <property type="project" value="InterPro"/>
</dbReference>
<dbReference type="GO" id="GO:0008483">
    <property type="term" value="F:transaminase activity"/>
    <property type="evidence" value="ECO:0007669"/>
    <property type="project" value="UniProtKB-KW"/>
</dbReference>
<dbReference type="Gene3D" id="3.40.640.10">
    <property type="entry name" value="Type I PLP-dependent aspartate aminotransferase-like (Major domain)"/>
    <property type="match status" value="1"/>
</dbReference>
<dbReference type="PROSITE" id="PS00600">
    <property type="entry name" value="AA_TRANSFER_CLASS_3"/>
    <property type="match status" value="1"/>
</dbReference>
<gene>
    <name evidence="7" type="ORF">TSACC_21365</name>
</gene>
<evidence type="ECO:0000313" key="7">
    <source>
        <dbReference type="EMBL" id="GAT32962.1"/>
    </source>
</evidence>
<dbReference type="AlphaFoldDB" id="A0A146G6E8"/>
<dbReference type="InterPro" id="IPR005814">
    <property type="entry name" value="Aminotrans_3"/>
</dbReference>
<dbReference type="InterPro" id="IPR015421">
    <property type="entry name" value="PyrdxlP-dep_Trfase_major"/>
</dbReference>
<dbReference type="NCBIfam" id="NF005682">
    <property type="entry name" value="PRK07480.1"/>
    <property type="match status" value="1"/>
</dbReference>
<dbReference type="EMBL" id="BDCO01000002">
    <property type="protein sequence ID" value="GAT32962.1"/>
    <property type="molecule type" value="Genomic_DNA"/>
</dbReference>
<proteinExistence type="inferred from homology"/>
<evidence type="ECO:0000256" key="6">
    <source>
        <dbReference type="RuleBase" id="RU003560"/>
    </source>
</evidence>
<evidence type="ECO:0000256" key="4">
    <source>
        <dbReference type="ARBA" id="ARBA00022679"/>
    </source>
</evidence>
<evidence type="ECO:0000313" key="8">
    <source>
        <dbReference type="Proteomes" id="UP000076023"/>
    </source>
</evidence>
<dbReference type="InterPro" id="IPR015422">
    <property type="entry name" value="PyrdxlP-dep_Trfase_small"/>
</dbReference>
<dbReference type="SUPFAM" id="SSF53383">
    <property type="entry name" value="PLP-dependent transferases"/>
    <property type="match status" value="1"/>
</dbReference>
<dbReference type="PANTHER" id="PTHR43094:SF1">
    <property type="entry name" value="AMINOTRANSFERASE CLASS-III"/>
    <property type="match status" value="1"/>
</dbReference>
<dbReference type="PANTHER" id="PTHR43094">
    <property type="entry name" value="AMINOTRANSFERASE"/>
    <property type="match status" value="1"/>
</dbReference>
<protein>
    <submittedName>
        <fullName evidence="7">Putrescine aminotransferase</fullName>
    </submittedName>
</protein>
<dbReference type="Gene3D" id="3.90.1150.10">
    <property type="entry name" value="Aspartate Aminotransferase, domain 1"/>
    <property type="match status" value="1"/>
</dbReference>
<name>A0A146G6E8_TERSA</name>
<keyword evidence="3 7" id="KW-0032">Aminotransferase</keyword>
<dbReference type="FunFam" id="3.40.640.10:FF:000014">
    <property type="entry name" value="Adenosylmethionine-8-amino-7-oxononanoate aminotransferase, probable"/>
    <property type="match status" value="1"/>
</dbReference>
<dbReference type="InterPro" id="IPR015424">
    <property type="entry name" value="PyrdxlP-dep_Trfase"/>
</dbReference>
<dbReference type="InterPro" id="IPR049704">
    <property type="entry name" value="Aminotrans_3_PPA_site"/>
</dbReference>
<dbReference type="STRING" id="690879.TSACC_21365"/>
<keyword evidence="5 6" id="KW-0663">Pyridoxal phosphate</keyword>
<dbReference type="PIRSF" id="PIRSF000521">
    <property type="entry name" value="Transaminase_4ab_Lys_Orn"/>
    <property type="match status" value="1"/>
</dbReference>
<accession>A0A146G6E8</accession>
<evidence type="ECO:0000256" key="3">
    <source>
        <dbReference type="ARBA" id="ARBA00022576"/>
    </source>
</evidence>
<evidence type="ECO:0000256" key="1">
    <source>
        <dbReference type="ARBA" id="ARBA00001933"/>
    </source>
</evidence>
<keyword evidence="8" id="KW-1185">Reference proteome</keyword>
<organism evidence="7 8">
    <name type="scientific">Terrimicrobium sacchariphilum</name>
    <dbReference type="NCBI Taxonomy" id="690879"/>
    <lineage>
        <taxon>Bacteria</taxon>
        <taxon>Pseudomonadati</taxon>
        <taxon>Verrucomicrobiota</taxon>
        <taxon>Terrimicrobiia</taxon>
        <taxon>Terrimicrobiales</taxon>
        <taxon>Terrimicrobiaceae</taxon>
        <taxon>Terrimicrobium</taxon>
    </lineage>
</organism>
<evidence type="ECO:0000256" key="5">
    <source>
        <dbReference type="ARBA" id="ARBA00022898"/>
    </source>
</evidence>
<keyword evidence="4 7" id="KW-0808">Transferase</keyword>
<comment type="cofactor">
    <cofactor evidence="1">
        <name>pyridoxal 5'-phosphate</name>
        <dbReference type="ChEBI" id="CHEBI:597326"/>
    </cofactor>
</comment>